<dbReference type="Proteomes" id="UP000258344">
    <property type="component" value="Segment"/>
</dbReference>
<dbReference type="EMBL" id="FR682616">
    <property type="protein sequence ID" value="CBW47084.1"/>
    <property type="molecule type" value="Genomic_DNA"/>
</dbReference>
<name>E3PZD3_9CAUD</name>
<proteinExistence type="predicted"/>
<organism evidence="1 2">
    <name type="scientific">Roseovarius sp. 217 phage 1</name>
    <dbReference type="NCBI Taxonomy" id="874471"/>
    <lineage>
        <taxon>Viruses</taxon>
        <taxon>Duplodnaviria</taxon>
        <taxon>Heunggongvirae</taxon>
        <taxon>Uroviricota</taxon>
        <taxon>Caudoviricetes</taxon>
        <taxon>Schitoviridae</taxon>
        <taxon>Rhodovirinae</taxon>
        <taxon>Plymouthvirus</taxon>
        <taxon>Roseovarius Plymouth podovirus 1</taxon>
    </lineage>
</organism>
<sequence length="70" mass="7736">MTDSPNVIYVNFQTKEASFVGHSSAPIIVGPILSLVDGVPHLTVDMTLDEIKALKEPQYQQLQLEYHPNG</sequence>
<evidence type="ECO:0000313" key="2">
    <source>
        <dbReference type="Proteomes" id="UP000258344"/>
    </source>
</evidence>
<reference evidence="1 2" key="1">
    <citation type="journal article" date="2014" name="Front. Microbiol.">
        <title>Comparative genomics defines the core genome of the growing N4-like phage genus and identifies N4-like Roseophage specific genes.</title>
        <authorList>
            <person name="Chan J.Z."/>
            <person name="Millard A.D."/>
            <person name="Mann N.H."/>
            <person name="Schafer H."/>
        </authorList>
    </citation>
    <scope>NUCLEOTIDE SEQUENCE [LARGE SCALE GENOMIC DNA]</scope>
</reference>
<protein>
    <submittedName>
        <fullName evidence="1">Uncharacterized protein</fullName>
    </submittedName>
</protein>
<evidence type="ECO:0000313" key="1">
    <source>
        <dbReference type="EMBL" id="CBW47084.1"/>
    </source>
</evidence>
<accession>E3PZD3</accession>